<dbReference type="PANTHER" id="PTHR42706:SF1">
    <property type="entry name" value="FORMYLTETRAHYDROFOLATE DEFORMYLASE 2, MITOCHONDRIAL"/>
    <property type="match status" value="1"/>
</dbReference>
<keyword evidence="2 3" id="KW-0378">Hydrolase</keyword>
<dbReference type="EMBL" id="CP047045">
    <property type="protein sequence ID" value="QGZ95626.1"/>
    <property type="molecule type" value="Genomic_DNA"/>
</dbReference>
<dbReference type="KEGG" id="tsv:DSM104635_02476"/>
<evidence type="ECO:0000313" key="6">
    <source>
        <dbReference type="EMBL" id="QGZ95626.1"/>
    </source>
</evidence>
<dbReference type="CDD" id="cd08648">
    <property type="entry name" value="FMT_core_Formyl-FH4-Hydrolase_C"/>
    <property type="match status" value="1"/>
</dbReference>
<dbReference type="Pfam" id="PF00551">
    <property type="entry name" value="Formyl_trans_N"/>
    <property type="match status" value="1"/>
</dbReference>
<comment type="catalytic activity">
    <reaction evidence="3">
        <text>(6R)-10-formyltetrahydrofolate + H2O = (6S)-5,6,7,8-tetrahydrofolate + formate + H(+)</text>
        <dbReference type="Rhea" id="RHEA:19833"/>
        <dbReference type="ChEBI" id="CHEBI:15377"/>
        <dbReference type="ChEBI" id="CHEBI:15378"/>
        <dbReference type="ChEBI" id="CHEBI:15740"/>
        <dbReference type="ChEBI" id="CHEBI:57453"/>
        <dbReference type="ChEBI" id="CHEBI:195366"/>
        <dbReference type="EC" id="3.5.1.10"/>
    </reaction>
</comment>
<keyword evidence="7" id="KW-1185">Reference proteome</keyword>
<dbReference type="HAMAP" id="MF_01927">
    <property type="entry name" value="PurU"/>
    <property type="match status" value="1"/>
</dbReference>
<dbReference type="NCBIfam" id="TIGR00655">
    <property type="entry name" value="PurU"/>
    <property type="match status" value="1"/>
</dbReference>
<dbReference type="AlphaFoldDB" id="A0A6I6MQF7"/>
<feature type="domain" description="ACT" evidence="5">
    <location>
        <begin position="7"/>
        <end position="90"/>
    </location>
</feature>
<name>A0A6I6MQF7_9CAUL</name>
<dbReference type="PROSITE" id="PS51671">
    <property type="entry name" value="ACT"/>
    <property type="match status" value="1"/>
</dbReference>
<dbReference type="NCBIfam" id="NF004684">
    <property type="entry name" value="PRK06027.1"/>
    <property type="match status" value="1"/>
</dbReference>
<organism evidence="6 7">
    <name type="scientific">Terricaulis silvestris</name>
    <dbReference type="NCBI Taxonomy" id="2686094"/>
    <lineage>
        <taxon>Bacteria</taxon>
        <taxon>Pseudomonadati</taxon>
        <taxon>Pseudomonadota</taxon>
        <taxon>Alphaproteobacteria</taxon>
        <taxon>Caulobacterales</taxon>
        <taxon>Caulobacteraceae</taxon>
        <taxon>Terricaulis</taxon>
    </lineage>
</organism>
<keyword evidence="1 3" id="KW-0554">One-carbon metabolism</keyword>
<evidence type="ECO:0000256" key="1">
    <source>
        <dbReference type="ARBA" id="ARBA00022563"/>
    </source>
</evidence>
<dbReference type="InterPro" id="IPR002376">
    <property type="entry name" value="Formyl_transf_N"/>
</dbReference>
<comment type="function">
    <text evidence="3">Catalyzes the hydrolysis of 10-formyltetrahydrofolate (formyl-FH4) to formate and tetrahydrofolate (FH4).</text>
</comment>
<sequence length="285" mass="31933">MTSGRYILTLQCPDAVGIVAAVATFLAERQFSIEESDQFHDLPRDYFFMRTAFSKKNGGADLAELQQAFASIAARFAMEWRIHDTAERPRIVVAVSKIGHCFYDLLHREQTRWLGGDIAAIVSNHTEMEPFARWREKPFHHVPVTAETKADAEARLLAIMDESGAELLVLARYMQVLSPEICAALAGRCINIHHSFLPSFKGAEPYTQAHARGVKIIGATAHYVTPDLDEGPIIEQAVSRVAHHHTPRDLVEMGRDVESQVLARAVRWHLERRVVITGNKTVVFA</sequence>
<gene>
    <name evidence="3 6" type="primary">purU</name>
    <name evidence="6" type="ORF">DSM104635_02476</name>
</gene>
<protein>
    <recommendedName>
        <fullName evidence="3 4">Formyltetrahydrofolate deformylase</fullName>
        <ecNumber evidence="3 4">3.5.1.10</ecNumber>
    </recommendedName>
    <alternativeName>
        <fullName evidence="3">Formyl-FH(4) hydrolase</fullName>
    </alternativeName>
</protein>
<dbReference type="InterPro" id="IPR044074">
    <property type="entry name" value="PurU_ACT"/>
</dbReference>
<dbReference type="GO" id="GO:0006189">
    <property type="term" value="P:'de novo' IMP biosynthetic process"/>
    <property type="evidence" value="ECO:0007669"/>
    <property type="project" value="UniProtKB-UniRule"/>
</dbReference>
<dbReference type="CDD" id="cd04875">
    <property type="entry name" value="ACT_F4HF-DF"/>
    <property type="match status" value="1"/>
</dbReference>
<dbReference type="GO" id="GO:0006730">
    <property type="term" value="P:one-carbon metabolic process"/>
    <property type="evidence" value="ECO:0007669"/>
    <property type="project" value="UniProtKB-KW"/>
</dbReference>
<dbReference type="UniPathway" id="UPA00074">
    <property type="reaction ID" value="UER00170"/>
</dbReference>
<evidence type="ECO:0000313" key="7">
    <source>
        <dbReference type="Proteomes" id="UP000431269"/>
    </source>
</evidence>
<comment type="similarity">
    <text evidence="3">Belongs to the PurU family.</text>
</comment>
<comment type="pathway">
    <text evidence="3">Purine metabolism; IMP biosynthesis via de novo pathway; formate from 10-formyl-5,6,7,8-tetrahydrofolate: step 1/1.</text>
</comment>
<dbReference type="Proteomes" id="UP000431269">
    <property type="component" value="Chromosome"/>
</dbReference>
<dbReference type="SUPFAM" id="SSF53328">
    <property type="entry name" value="Formyltransferase"/>
    <property type="match status" value="1"/>
</dbReference>
<dbReference type="Gene3D" id="3.40.50.170">
    <property type="entry name" value="Formyl transferase, N-terminal domain"/>
    <property type="match status" value="1"/>
</dbReference>
<dbReference type="Gene3D" id="3.30.70.260">
    <property type="match status" value="1"/>
</dbReference>
<proteinExistence type="inferred from homology"/>
<dbReference type="Pfam" id="PF01842">
    <property type="entry name" value="ACT"/>
    <property type="match status" value="1"/>
</dbReference>
<dbReference type="SUPFAM" id="SSF55021">
    <property type="entry name" value="ACT-like"/>
    <property type="match status" value="1"/>
</dbReference>
<evidence type="ECO:0000259" key="5">
    <source>
        <dbReference type="PROSITE" id="PS51671"/>
    </source>
</evidence>
<dbReference type="RefSeq" id="WP_158766472.1">
    <property type="nucleotide sequence ID" value="NZ_CP047045.1"/>
</dbReference>
<dbReference type="EC" id="3.5.1.10" evidence="3 4"/>
<reference evidence="7" key="1">
    <citation type="submission" date="2019-12" db="EMBL/GenBank/DDBJ databases">
        <title>Complete genome of Terracaulis silvestris 0127_4.</title>
        <authorList>
            <person name="Vieira S."/>
            <person name="Riedel T."/>
            <person name="Sproer C."/>
            <person name="Pascual J."/>
            <person name="Boedeker C."/>
            <person name="Overmann J."/>
        </authorList>
    </citation>
    <scope>NUCLEOTIDE SEQUENCE [LARGE SCALE GENOMIC DNA]</scope>
    <source>
        <strain evidence="7">0127_4</strain>
    </source>
</reference>
<dbReference type="InterPro" id="IPR036477">
    <property type="entry name" value="Formyl_transf_N_sf"/>
</dbReference>
<dbReference type="GO" id="GO:0008864">
    <property type="term" value="F:formyltetrahydrofolate deformylase activity"/>
    <property type="evidence" value="ECO:0007669"/>
    <property type="project" value="UniProtKB-UniRule"/>
</dbReference>
<accession>A0A6I6MQF7</accession>
<keyword evidence="3" id="KW-0658">Purine biosynthesis</keyword>
<dbReference type="InterPro" id="IPR004810">
    <property type="entry name" value="PurU"/>
</dbReference>
<evidence type="ECO:0000256" key="4">
    <source>
        <dbReference type="NCBIfam" id="TIGR00655"/>
    </source>
</evidence>
<dbReference type="PIRSF" id="PIRSF036480">
    <property type="entry name" value="FormyFH4_hydr"/>
    <property type="match status" value="1"/>
</dbReference>
<feature type="active site" evidence="3">
    <location>
        <position position="229"/>
    </location>
</feature>
<dbReference type="InterPro" id="IPR002912">
    <property type="entry name" value="ACT_dom"/>
</dbReference>
<dbReference type="InterPro" id="IPR045865">
    <property type="entry name" value="ACT-like_dom_sf"/>
</dbReference>
<dbReference type="PANTHER" id="PTHR42706">
    <property type="entry name" value="FORMYLTETRAHYDROFOLATE DEFORMYLASE"/>
    <property type="match status" value="1"/>
</dbReference>
<evidence type="ECO:0000256" key="2">
    <source>
        <dbReference type="ARBA" id="ARBA00022801"/>
    </source>
</evidence>
<evidence type="ECO:0000256" key="3">
    <source>
        <dbReference type="HAMAP-Rule" id="MF_01927"/>
    </source>
</evidence>
<dbReference type="PRINTS" id="PR01575">
    <property type="entry name" value="FFH4HYDRLASE"/>
</dbReference>
<dbReference type="InterPro" id="IPR041729">
    <property type="entry name" value="Formyl-FH4-Hydrolase_C"/>
</dbReference>